<evidence type="ECO:0000256" key="4">
    <source>
        <dbReference type="ARBA" id="ARBA00022552"/>
    </source>
</evidence>
<dbReference type="GeneID" id="108717633"/>
<accession>A0A1L8G0R1</accession>
<keyword evidence="8" id="KW-1185">Reference proteome</keyword>
<feature type="region of interest" description="Disordered" evidence="7">
    <location>
        <begin position="98"/>
        <end position="126"/>
    </location>
</feature>
<dbReference type="PANTHER" id="PTHR21738">
    <property type="entry name" value="RIBOSOMAL RNA PROCESSING PROTEIN 36 HOMOLOG"/>
    <property type="match status" value="1"/>
</dbReference>
<evidence type="ECO:0000256" key="5">
    <source>
        <dbReference type="ARBA" id="ARBA00023242"/>
    </source>
</evidence>
<reference evidence="9" key="1">
    <citation type="submission" date="2025-08" db="UniProtKB">
        <authorList>
            <consortium name="RefSeq"/>
        </authorList>
    </citation>
    <scope>IDENTIFICATION</scope>
    <source>
        <strain evidence="9">J_2021</strain>
        <tissue evidence="9">Erythrocytes</tissue>
    </source>
</reference>
<feature type="region of interest" description="Disordered" evidence="7">
    <location>
        <begin position="1"/>
        <end position="73"/>
    </location>
</feature>
<dbReference type="STRING" id="8355.A0A1L8G0R1"/>
<dbReference type="Proteomes" id="UP000186698">
    <property type="component" value="Chromosome 5S"/>
</dbReference>
<comment type="subcellular location">
    <subcellularLocation>
        <location evidence="1 6">Nucleus</location>
        <location evidence="1 6">Nucleolus</location>
    </subcellularLocation>
</comment>
<dbReference type="PANTHER" id="PTHR21738:SF0">
    <property type="entry name" value="RIBOSOMAL RNA PROCESSING PROTEIN 36 HOMOLOG"/>
    <property type="match status" value="1"/>
</dbReference>
<dbReference type="GO" id="GO:0005730">
    <property type="term" value="C:nucleolus"/>
    <property type="evidence" value="ECO:0000318"/>
    <property type="project" value="GO_Central"/>
</dbReference>
<comment type="function">
    <text evidence="6">Component of the 90S pre-ribosome involved in the maturation of rRNAs. Required for early cleavages of the pre-RNAs in the 40S ribosomal subunit maturation pathway.</text>
</comment>
<comment type="similarity">
    <text evidence="2 6">Belongs to the RRP36 family.</text>
</comment>
<feature type="region of interest" description="Disordered" evidence="7">
    <location>
        <begin position="255"/>
        <end position="280"/>
    </location>
</feature>
<dbReference type="GO" id="GO:0000462">
    <property type="term" value="P:maturation of SSU-rRNA from tricistronic rRNA transcript (SSU-rRNA, 5.8S rRNA, LSU-rRNA)"/>
    <property type="evidence" value="ECO:0000318"/>
    <property type="project" value="GO_Central"/>
</dbReference>
<evidence type="ECO:0000256" key="2">
    <source>
        <dbReference type="ARBA" id="ARBA00009418"/>
    </source>
</evidence>
<evidence type="ECO:0000313" key="9">
    <source>
        <dbReference type="RefSeq" id="XP_018120340.1"/>
    </source>
</evidence>
<name>A0A1L8G0R1_XENLA</name>
<keyword evidence="4 6" id="KW-0698">rRNA processing</keyword>
<feature type="compositionally biased region" description="Basic and acidic residues" evidence="7">
    <location>
        <begin position="100"/>
        <end position="115"/>
    </location>
</feature>
<gene>
    <name evidence="9" type="primary">LOC108717633</name>
</gene>
<keyword evidence="6" id="KW-0687">Ribonucleoprotein</keyword>
<evidence type="ECO:0000256" key="6">
    <source>
        <dbReference type="RuleBase" id="RU368027"/>
    </source>
</evidence>
<evidence type="ECO:0000256" key="7">
    <source>
        <dbReference type="SAM" id="MobiDB-lite"/>
    </source>
</evidence>
<feature type="region of interest" description="Disordered" evidence="7">
    <location>
        <begin position="196"/>
        <end position="230"/>
    </location>
</feature>
<dbReference type="InterPro" id="IPR009292">
    <property type="entry name" value="RRP36"/>
</dbReference>
<dbReference type="Bgee" id="108717633">
    <property type="expression patterns" value="Expressed in egg cell and 19 other cell types or tissues"/>
</dbReference>
<protein>
    <recommendedName>
        <fullName evidence="6">rRNA biogenesis protein RRP36</fullName>
    </recommendedName>
</protein>
<dbReference type="RefSeq" id="XP_018120340.1">
    <property type="nucleotide sequence ID" value="XM_018264851.2"/>
</dbReference>
<dbReference type="PaxDb" id="8355-A0A1L8G0R1"/>
<comment type="subunit">
    <text evidence="6">Associates with 90S and pre-40S pre-ribosomal particles.</text>
</comment>
<feature type="compositionally biased region" description="Basic residues" evidence="7">
    <location>
        <begin position="262"/>
        <end position="280"/>
    </location>
</feature>
<dbReference type="Pfam" id="PF06102">
    <property type="entry name" value="RRP36"/>
    <property type="match status" value="1"/>
</dbReference>
<dbReference type="OMA" id="CRNVEQK"/>
<dbReference type="CTD" id="108717633"/>
<evidence type="ECO:0000256" key="3">
    <source>
        <dbReference type="ARBA" id="ARBA00022517"/>
    </source>
</evidence>
<dbReference type="AlphaFoldDB" id="A0A1L8G0R1"/>
<organism evidence="8 9">
    <name type="scientific">Xenopus laevis</name>
    <name type="common">African clawed frog</name>
    <dbReference type="NCBI Taxonomy" id="8355"/>
    <lineage>
        <taxon>Eukaryota</taxon>
        <taxon>Metazoa</taxon>
        <taxon>Chordata</taxon>
        <taxon>Craniata</taxon>
        <taxon>Vertebrata</taxon>
        <taxon>Euteleostomi</taxon>
        <taxon>Amphibia</taxon>
        <taxon>Batrachia</taxon>
        <taxon>Anura</taxon>
        <taxon>Pipoidea</taxon>
        <taxon>Pipidae</taxon>
        <taxon>Xenopodinae</taxon>
        <taxon>Xenopus</taxon>
        <taxon>Xenopus</taxon>
    </lineage>
</organism>
<keyword evidence="3 6" id="KW-0690">Ribosome biogenesis</keyword>
<evidence type="ECO:0000313" key="8">
    <source>
        <dbReference type="Proteomes" id="UP000186698"/>
    </source>
</evidence>
<proteinExistence type="inferred from homology"/>
<sequence length="280" mass="32973">MRPNKEHGKRPAQPKSQAQDQRMEPLTQAGSFHCEESEDEGPMEGPSTLSSASESDGDTEETQPMQHAEFSSMSFEELMELQNKVGTKLFYKAVGGKKVPKADVKAKRPRLEKNQPTEMSSKKPVAFLRKVVQAKKQMRRDPRFDDLSGEYKPEVFEKTYKFLGDVKKREKEMVQKKLKKARDPELKEKLEQLAKRMDQQEAEVQKRQQQRERELEFKKQQRELAQQGKKPFYLKRSDVRKIELADKYQELKKRGKLEHFLSKKRKRNSHKDRRKLPNLQ</sequence>
<dbReference type="KEGG" id="xla:108717633"/>
<evidence type="ECO:0000256" key="1">
    <source>
        <dbReference type="ARBA" id="ARBA00004604"/>
    </source>
</evidence>
<keyword evidence="5 6" id="KW-0539">Nucleus</keyword>
<dbReference type="GO" id="GO:0030686">
    <property type="term" value="C:90S preribosome"/>
    <property type="evidence" value="ECO:0000318"/>
    <property type="project" value="GO_Central"/>
</dbReference>
<feature type="compositionally biased region" description="Basic and acidic residues" evidence="7">
    <location>
        <begin position="196"/>
        <end position="222"/>
    </location>
</feature>
<dbReference type="OrthoDB" id="448446at2759"/>